<dbReference type="STRING" id="197479.BFW38_12125"/>
<dbReference type="InterPro" id="IPR003331">
    <property type="entry name" value="UDP_GlcNAc_Epimerase_2_dom"/>
</dbReference>
<evidence type="ECO:0000313" key="2">
    <source>
        <dbReference type="EMBL" id="ODC04161.1"/>
    </source>
</evidence>
<feature type="domain" description="UDP-N-acetylglucosamine 2-epimerase" evidence="1">
    <location>
        <begin position="22"/>
        <end position="370"/>
    </location>
</feature>
<reference evidence="2 3" key="1">
    <citation type="submission" date="2016-08" db="EMBL/GenBank/DDBJ databases">
        <authorList>
            <person name="Seilhamer J.J."/>
        </authorList>
    </citation>
    <scope>NUCLEOTIDE SEQUENCE [LARGE SCALE GENOMIC DNA]</scope>
    <source>
        <strain evidence="2 3">PH27A</strain>
    </source>
</reference>
<sequence length="388" mass="42842">MKTIAIFTGTRAEYGLLYWLIKEIEKDSTLELKLIVSGMHLSPEFGHTVDEIENDGFLIHEKIEMLLSSSSEIGIAKSIGLGVISFADALNRLKPDCLVILGDRFEALSVAQTAMLLRIPIAHLHGGEITEGAIDESIRHSITKMAQLHFTSTEIYRNRVIQLGENPERVFNVGALAIENIKRLPLISQPELEASLNFSLGDSSILVTYHPVTLDENGGIETLKNLIGAIDALDKEIKIVITSPNADAHGRDFIDLIKEFTSKNKERVFFTSSLGKTRYLSLVKICKAVVGNSSSGIFEAPALKTPSVNIGERQRGRLQPKSVIQSGESKEEIEDAIKQAISKKQQIASDPCCDFYGEGHASQKIIKTLKETNLNQLTTKKFYDLPKP</sequence>
<dbReference type="PANTHER" id="PTHR43174:SF3">
    <property type="entry name" value="UDP-N-ACETYLGLUCOSAMINE 2-EPIMERASE"/>
    <property type="match status" value="1"/>
</dbReference>
<dbReference type="OrthoDB" id="9803238at2"/>
<accession>A0A1E2VB12</accession>
<dbReference type="GO" id="GO:0004553">
    <property type="term" value="F:hydrolase activity, hydrolyzing O-glycosyl compounds"/>
    <property type="evidence" value="ECO:0007669"/>
    <property type="project" value="InterPro"/>
</dbReference>
<dbReference type="AlphaFoldDB" id="A0A1E2VB12"/>
<name>A0A1E2VB12_9GAMM</name>
<evidence type="ECO:0000313" key="3">
    <source>
        <dbReference type="Proteomes" id="UP000094291"/>
    </source>
</evidence>
<protein>
    <submittedName>
        <fullName evidence="2">UDP-N-acetyl-D-glucosamine 2-epimerase, UDP-hydrolysing</fullName>
    </submittedName>
</protein>
<gene>
    <name evidence="2" type="ORF">BFW38_12125</name>
</gene>
<dbReference type="RefSeq" id="WP_068999050.1">
    <property type="nucleotide sequence ID" value="NZ_MDTQ01000001.1"/>
</dbReference>
<dbReference type="GO" id="GO:0006047">
    <property type="term" value="P:UDP-N-acetylglucosamine metabolic process"/>
    <property type="evidence" value="ECO:0007669"/>
    <property type="project" value="InterPro"/>
</dbReference>
<comment type="caution">
    <text evidence="2">The sequence shown here is derived from an EMBL/GenBank/DDBJ whole genome shotgun (WGS) entry which is preliminary data.</text>
</comment>
<dbReference type="CDD" id="cd03786">
    <property type="entry name" value="GTB_UDP-GlcNAc_2-Epimerase"/>
    <property type="match status" value="1"/>
</dbReference>
<dbReference type="SUPFAM" id="SSF53756">
    <property type="entry name" value="UDP-Glycosyltransferase/glycogen phosphorylase"/>
    <property type="match status" value="1"/>
</dbReference>
<dbReference type="EMBL" id="MDTQ01000001">
    <property type="protein sequence ID" value="ODC04161.1"/>
    <property type="molecule type" value="Genomic_DNA"/>
</dbReference>
<evidence type="ECO:0000259" key="1">
    <source>
        <dbReference type="Pfam" id="PF02350"/>
    </source>
</evidence>
<dbReference type="NCBIfam" id="TIGR03568">
    <property type="entry name" value="NeuC_NnaA"/>
    <property type="match status" value="1"/>
</dbReference>
<dbReference type="InterPro" id="IPR020004">
    <property type="entry name" value="UDP-GlcNAc_Epase"/>
</dbReference>
<keyword evidence="3" id="KW-1185">Reference proteome</keyword>
<dbReference type="Pfam" id="PF02350">
    <property type="entry name" value="Epimerase_2"/>
    <property type="match status" value="1"/>
</dbReference>
<dbReference type="Proteomes" id="UP000094291">
    <property type="component" value="Unassembled WGS sequence"/>
</dbReference>
<organism evidence="2 3">
    <name type="scientific">Terasakiispira papahanaumokuakeensis</name>
    <dbReference type="NCBI Taxonomy" id="197479"/>
    <lineage>
        <taxon>Bacteria</taxon>
        <taxon>Pseudomonadati</taxon>
        <taxon>Pseudomonadota</taxon>
        <taxon>Gammaproteobacteria</taxon>
        <taxon>Oceanospirillales</taxon>
        <taxon>Terasakiispira</taxon>
    </lineage>
</organism>
<proteinExistence type="predicted"/>
<dbReference type="PANTHER" id="PTHR43174">
    <property type="entry name" value="UDP-N-ACETYLGLUCOSAMINE 2-EPIMERASE"/>
    <property type="match status" value="1"/>
</dbReference>
<dbReference type="Gene3D" id="3.40.50.2000">
    <property type="entry name" value="Glycogen Phosphorylase B"/>
    <property type="match status" value="2"/>
</dbReference>
<dbReference type="InterPro" id="IPR029767">
    <property type="entry name" value="WecB-like"/>
</dbReference>